<evidence type="ECO:0000259" key="11">
    <source>
        <dbReference type="Pfam" id="PF20259"/>
    </source>
</evidence>
<feature type="site" description="Interaction with tRNA" evidence="9">
    <location>
        <position position="133"/>
    </location>
</feature>
<evidence type="ECO:0000259" key="10">
    <source>
        <dbReference type="Pfam" id="PF20258"/>
    </source>
</evidence>
<reference evidence="12 13" key="1">
    <citation type="journal article" date="2016" name="Front. Microbiol.">
        <title>Fuerstia marisgermanicae gen. nov., sp. nov., an Unusual Member of the Phylum Planctomycetes from the German Wadden Sea.</title>
        <authorList>
            <person name="Kohn T."/>
            <person name="Heuer A."/>
            <person name="Jogler M."/>
            <person name="Vollmers J."/>
            <person name="Boedeker C."/>
            <person name="Bunk B."/>
            <person name="Rast P."/>
            <person name="Borchert D."/>
            <person name="Glockner I."/>
            <person name="Freese H.M."/>
            <person name="Klenk H.P."/>
            <person name="Overmann J."/>
            <person name="Kaster A.K."/>
            <person name="Rohde M."/>
            <person name="Wiegand S."/>
            <person name="Jogler C."/>
        </authorList>
    </citation>
    <scope>NUCLEOTIDE SEQUENCE [LARGE SCALE GENOMIC DNA]</scope>
    <source>
        <strain evidence="12 13">NH11</strain>
    </source>
</reference>
<dbReference type="Proteomes" id="UP000187735">
    <property type="component" value="Chromosome"/>
</dbReference>
<evidence type="ECO:0000256" key="3">
    <source>
        <dbReference type="ARBA" id="ARBA00022694"/>
    </source>
</evidence>
<dbReference type="Pfam" id="PF20258">
    <property type="entry name" value="tRNA_Me_trans_C"/>
    <property type="match status" value="1"/>
</dbReference>
<dbReference type="GO" id="GO:0002143">
    <property type="term" value="P:tRNA wobble position uridine thiolation"/>
    <property type="evidence" value="ECO:0007669"/>
    <property type="project" value="TreeGrafter"/>
</dbReference>
<dbReference type="Pfam" id="PF20259">
    <property type="entry name" value="tRNA_Me_trans_M"/>
    <property type="match status" value="1"/>
</dbReference>
<keyword evidence="3 9" id="KW-0819">tRNA processing</keyword>
<dbReference type="Pfam" id="PF03054">
    <property type="entry name" value="tRNA_Me_trans"/>
    <property type="match status" value="1"/>
</dbReference>
<dbReference type="Gene3D" id="2.40.30.10">
    <property type="entry name" value="Translation factors"/>
    <property type="match status" value="1"/>
</dbReference>
<keyword evidence="2 9" id="KW-0808">Transferase</keyword>
<keyword evidence="13" id="KW-1185">Reference proteome</keyword>
<dbReference type="KEGG" id="fmr:Fuma_04988"/>
<dbReference type="GO" id="GO:0005524">
    <property type="term" value="F:ATP binding"/>
    <property type="evidence" value="ECO:0007669"/>
    <property type="project" value="UniProtKB-KW"/>
</dbReference>
<dbReference type="EMBL" id="CP017641">
    <property type="protein sequence ID" value="APZ95332.1"/>
    <property type="molecule type" value="Genomic_DNA"/>
</dbReference>
<feature type="active site" description="Nucleophile" evidence="9">
    <location>
        <position position="108"/>
    </location>
</feature>
<evidence type="ECO:0000313" key="13">
    <source>
        <dbReference type="Proteomes" id="UP000187735"/>
    </source>
</evidence>
<keyword evidence="6 9" id="KW-0694">RNA-binding</keyword>
<keyword evidence="1 9" id="KW-0820">tRNA-binding</keyword>
<dbReference type="STRING" id="1891926.Fuma_04988"/>
<evidence type="ECO:0000313" key="12">
    <source>
        <dbReference type="EMBL" id="APZ95332.1"/>
    </source>
</evidence>
<dbReference type="GO" id="GO:0005737">
    <property type="term" value="C:cytoplasm"/>
    <property type="evidence" value="ECO:0007669"/>
    <property type="project" value="UniProtKB-SubCell"/>
</dbReference>
<keyword evidence="7" id="KW-1015">Disulfide bond</keyword>
<keyword evidence="4 9" id="KW-0547">Nucleotide-binding</keyword>
<dbReference type="GO" id="GO:0103016">
    <property type="term" value="F:tRNA-uridine 2-sulfurtransferase activity"/>
    <property type="evidence" value="ECO:0007669"/>
    <property type="project" value="UniProtKB-EC"/>
</dbReference>
<dbReference type="InterPro" id="IPR023382">
    <property type="entry name" value="MnmA-like_central_sf"/>
</dbReference>
<evidence type="ECO:0000256" key="4">
    <source>
        <dbReference type="ARBA" id="ARBA00022741"/>
    </source>
</evidence>
<dbReference type="SUPFAM" id="SSF52402">
    <property type="entry name" value="Adenine nucleotide alpha hydrolases-like"/>
    <property type="match status" value="1"/>
</dbReference>
<comment type="catalytic activity">
    <reaction evidence="8 9">
        <text>S-sulfanyl-L-cysteinyl-[protein] + uridine(34) in tRNA + AH2 + ATP = 2-thiouridine(34) in tRNA + L-cysteinyl-[protein] + A + AMP + diphosphate + H(+)</text>
        <dbReference type="Rhea" id="RHEA:47032"/>
        <dbReference type="Rhea" id="RHEA-COMP:10131"/>
        <dbReference type="Rhea" id="RHEA-COMP:11726"/>
        <dbReference type="Rhea" id="RHEA-COMP:11727"/>
        <dbReference type="Rhea" id="RHEA-COMP:11728"/>
        <dbReference type="ChEBI" id="CHEBI:13193"/>
        <dbReference type="ChEBI" id="CHEBI:15378"/>
        <dbReference type="ChEBI" id="CHEBI:17499"/>
        <dbReference type="ChEBI" id="CHEBI:29950"/>
        <dbReference type="ChEBI" id="CHEBI:30616"/>
        <dbReference type="ChEBI" id="CHEBI:33019"/>
        <dbReference type="ChEBI" id="CHEBI:61963"/>
        <dbReference type="ChEBI" id="CHEBI:65315"/>
        <dbReference type="ChEBI" id="CHEBI:87170"/>
        <dbReference type="ChEBI" id="CHEBI:456215"/>
        <dbReference type="EC" id="2.8.1.13"/>
    </reaction>
</comment>
<dbReference type="EC" id="2.8.1.13" evidence="9"/>
<evidence type="ECO:0000256" key="2">
    <source>
        <dbReference type="ARBA" id="ARBA00022679"/>
    </source>
</evidence>
<feature type="site" description="Interaction with tRNA" evidence="9">
    <location>
        <position position="344"/>
    </location>
</feature>
<gene>
    <name evidence="9 12" type="primary">mnmA</name>
    <name evidence="12" type="ORF">Fuma_04988</name>
</gene>
<dbReference type="InterPro" id="IPR046884">
    <property type="entry name" value="MnmA-like_central"/>
</dbReference>
<sequence>MSGGVDSSAAAVLLHRQGYEVIGLFMRSGETEKQACAVSGDGLLPVLDTPTHKQGCCSAEDAADARRVADQLGIPFHSLNFQDSFKRIKDYFADEYLAGRTPNPCVQCNNWLKFGKLWDFAQQVGANHIATGHYARILKDEQTGEHTLHCGSDPNKDQSYVLFGIRRDLLSRILLPVGEYQKPAIREFAEEAGLRVAQKKDSYEICFVPGDDYAGFLNNYRDLGNTAGDFIDTDGEVLGQHAGYEKFTVGQRKGLGIAFGEPRFVLSVNAETRQVVLGTREDLATQHVRINGLNWLVDRPAESFECAVKLRYQQKSTPCSVQIVNNDEAQITLNQPVLGVAPGQAAVFYDGDKVLGGGWIQAELDDFANRSLPASMPKEL</sequence>
<evidence type="ECO:0000256" key="5">
    <source>
        <dbReference type="ARBA" id="ARBA00022840"/>
    </source>
</evidence>
<feature type="binding site" evidence="9">
    <location>
        <position position="26"/>
    </location>
    <ligand>
        <name>ATP</name>
        <dbReference type="ChEBI" id="CHEBI:30616"/>
    </ligand>
</feature>
<proteinExistence type="inferred from homology"/>
<dbReference type="AlphaFoldDB" id="A0A1P8WMN8"/>
<comment type="caution">
    <text evidence="9">Lacks conserved residue(s) required for the propagation of feature annotation.</text>
</comment>
<evidence type="ECO:0000256" key="7">
    <source>
        <dbReference type="ARBA" id="ARBA00023157"/>
    </source>
</evidence>
<protein>
    <recommendedName>
        <fullName evidence="9">tRNA-specific 2-thiouridylase MnmA</fullName>
        <ecNumber evidence="9">2.8.1.13</ecNumber>
    </recommendedName>
</protein>
<feature type="domain" description="tRNA-specific 2-thiouridylase MnmA-like central" evidence="11">
    <location>
        <begin position="216"/>
        <end position="278"/>
    </location>
</feature>
<feature type="binding site" evidence="9">
    <location>
        <position position="132"/>
    </location>
    <ligand>
        <name>ATP</name>
        <dbReference type="ChEBI" id="CHEBI:30616"/>
    </ligand>
</feature>
<evidence type="ECO:0000256" key="1">
    <source>
        <dbReference type="ARBA" id="ARBA00022555"/>
    </source>
</evidence>
<comment type="similarity">
    <text evidence="9">Belongs to the MnmA/TRMU family.</text>
</comment>
<name>A0A1P8WMN8_9PLAN</name>
<keyword evidence="5 9" id="KW-0067">ATP-binding</keyword>
<feature type="region of interest" description="Interaction with tRNA" evidence="9">
    <location>
        <begin position="311"/>
        <end position="312"/>
    </location>
</feature>
<dbReference type="NCBIfam" id="TIGR00420">
    <property type="entry name" value="trmU"/>
    <property type="match status" value="1"/>
</dbReference>
<evidence type="ECO:0000256" key="6">
    <source>
        <dbReference type="ARBA" id="ARBA00022884"/>
    </source>
</evidence>
<keyword evidence="9" id="KW-0963">Cytoplasm</keyword>
<dbReference type="CDD" id="cd01998">
    <property type="entry name" value="MnmA_TRMU-like"/>
    <property type="match status" value="1"/>
</dbReference>
<evidence type="ECO:0000256" key="8">
    <source>
        <dbReference type="ARBA" id="ARBA00051542"/>
    </source>
</evidence>
<dbReference type="HAMAP" id="MF_00144">
    <property type="entry name" value="tRNA_thiouridyl_MnmA"/>
    <property type="match status" value="1"/>
</dbReference>
<comment type="subcellular location">
    <subcellularLocation>
        <location evidence="9">Cytoplasm</location>
    </subcellularLocation>
</comment>
<dbReference type="NCBIfam" id="NF001138">
    <property type="entry name" value="PRK00143.1"/>
    <property type="match status" value="1"/>
</dbReference>
<dbReference type="Gene3D" id="3.40.50.620">
    <property type="entry name" value="HUPs"/>
    <property type="match status" value="1"/>
</dbReference>
<dbReference type="InterPro" id="IPR004506">
    <property type="entry name" value="MnmA-like"/>
</dbReference>
<dbReference type="PANTHER" id="PTHR11933:SF5">
    <property type="entry name" value="MITOCHONDRIAL TRNA-SPECIFIC 2-THIOURIDYLASE 1"/>
    <property type="match status" value="1"/>
</dbReference>
<dbReference type="PANTHER" id="PTHR11933">
    <property type="entry name" value="TRNA 5-METHYLAMINOMETHYL-2-THIOURIDYLATE -METHYLTRANSFERASE"/>
    <property type="match status" value="1"/>
</dbReference>
<dbReference type="Gene3D" id="2.30.30.280">
    <property type="entry name" value="Adenine nucleotide alpha hydrolases-like domains"/>
    <property type="match status" value="1"/>
</dbReference>
<feature type="region of interest" description="Interaction with tRNA" evidence="9">
    <location>
        <begin position="156"/>
        <end position="158"/>
    </location>
</feature>
<dbReference type="InterPro" id="IPR014729">
    <property type="entry name" value="Rossmann-like_a/b/a_fold"/>
</dbReference>
<feature type="domain" description="tRNA-specific 2-thiouridylase MnmA-like C-terminal" evidence="10">
    <location>
        <begin position="286"/>
        <end position="360"/>
    </location>
</feature>
<organism evidence="12 13">
    <name type="scientific">Fuerstiella marisgermanici</name>
    <dbReference type="NCBI Taxonomy" id="1891926"/>
    <lineage>
        <taxon>Bacteria</taxon>
        <taxon>Pseudomonadati</taxon>
        <taxon>Planctomycetota</taxon>
        <taxon>Planctomycetia</taxon>
        <taxon>Planctomycetales</taxon>
        <taxon>Planctomycetaceae</taxon>
        <taxon>Fuerstiella</taxon>
    </lineage>
</organism>
<comment type="function">
    <text evidence="9">Catalyzes the 2-thiolation of uridine at the wobble position (U34) of tRNA, leading to the formation of s(2)U34.</text>
</comment>
<dbReference type="GO" id="GO:0000049">
    <property type="term" value="F:tRNA binding"/>
    <property type="evidence" value="ECO:0007669"/>
    <property type="project" value="UniProtKB-KW"/>
</dbReference>
<dbReference type="InterPro" id="IPR046885">
    <property type="entry name" value="MnmA-like_C"/>
</dbReference>
<accession>A0A1P8WMN8</accession>
<evidence type="ECO:0000256" key="9">
    <source>
        <dbReference type="HAMAP-Rule" id="MF_00144"/>
    </source>
</evidence>
<feature type="active site" description="Cysteine persulfide intermediate" evidence="9">
    <location>
        <position position="206"/>
    </location>
</feature>